<name>A0A1H0MHX8_9BACT</name>
<feature type="repeat" description="TPR" evidence="1">
    <location>
        <begin position="140"/>
        <end position="173"/>
    </location>
</feature>
<dbReference type="EMBL" id="FNJI01000006">
    <property type="protein sequence ID" value="SDO79925.1"/>
    <property type="molecule type" value="Genomic_DNA"/>
</dbReference>
<accession>A0A1H0MHX8</accession>
<feature type="repeat" description="TPR" evidence="1">
    <location>
        <begin position="106"/>
        <end position="139"/>
    </location>
</feature>
<dbReference type="RefSeq" id="WP_092220511.1">
    <property type="nucleotide sequence ID" value="NZ_FNJI01000006.1"/>
</dbReference>
<evidence type="ECO:0000256" key="1">
    <source>
        <dbReference type="PROSITE-ProRule" id="PRU00339"/>
    </source>
</evidence>
<sequence length="570" mass="65897">MKFFSFAILCLTLVTGCGRPTAVLELQEPQEQTDYSCSYFYFLWATHAEYSGRYPEALEAYEKALICDPSARYIEEKIPIVMFKMGDFEAGAAWLLSAIEAQPDNDTFKLFLANLYVQQDKLDAAIGLYRQVLDKNPANEAVQIRLGLLHTHLKNYDEAETIFRKLLQTSPTSYLPRLCLARLLKERGRYDESITQFEQALDLNWSKEIAFELGFLYVDRQKYSEALRIYAQIIDQDEFDEQASLSRIQALFDLGRYDDALGELYRLRDFSSAPDKIDLIISKVYLGQNRPDKARPILLRLTRKGDAGPEAAYMLALIYFQQQQYGLSLELLKQITPHDEEFEEAVYLQTRIYQKTGDSRPAINNLLHYIADDQIVSPLFFALLSSLYQERDEPDKAVEILKEGVLRYPDDPQILFEYGLLLEKTGRHQVAMKTMQQVLKLQADHAEALNFIGYTWADNNVNLDKALEYIEKANRLKPDNGFIIDSLGWVYFRLGRYREAEEAFQHSLTLESGDPNIYEHLGRVYQVQDKHSQALEMFQRAVELFGKNAKKKKLEKEIEALKQLLDTGKK</sequence>
<dbReference type="PROSITE" id="PS51257">
    <property type="entry name" value="PROKAR_LIPOPROTEIN"/>
    <property type="match status" value="1"/>
</dbReference>
<dbReference type="PANTHER" id="PTHR12558">
    <property type="entry name" value="CELL DIVISION CYCLE 16,23,27"/>
    <property type="match status" value="1"/>
</dbReference>
<dbReference type="InterPro" id="IPR011990">
    <property type="entry name" value="TPR-like_helical_dom_sf"/>
</dbReference>
<feature type="repeat" description="TPR" evidence="1">
    <location>
        <begin position="515"/>
        <end position="548"/>
    </location>
</feature>
<evidence type="ECO:0000313" key="3">
    <source>
        <dbReference type="Proteomes" id="UP000199073"/>
    </source>
</evidence>
<dbReference type="SUPFAM" id="SSF48452">
    <property type="entry name" value="TPR-like"/>
    <property type="match status" value="2"/>
</dbReference>
<dbReference type="Gene3D" id="1.25.40.10">
    <property type="entry name" value="Tetratricopeptide repeat domain"/>
    <property type="match status" value="4"/>
</dbReference>
<organism evidence="2 3">
    <name type="scientific">Desulforhopalus singaporensis</name>
    <dbReference type="NCBI Taxonomy" id="91360"/>
    <lineage>
        <taxon>Bacteria</taxon>
        <taxon>Pseudomonadati</taxon>
        <taxon>Thermodesulfobacteriota</taxon>
        <taxon>Desulfobulbia</taxon>
        <taxon>Desulfobulbales</taxon>
        <taxon>Desulfocapsaceae</taxon>
        <taxon>Desulforhopalus</taxon>
    </lineage>
</organism>
<reference evidence="2 3" key="1">
    <citation type="submission" date="2016-10" db="EMBL/GenBank/DDBJ databases">
        <authorList>
            <person name="de Groot N.N."/>
        </authorList>
    </citation>
    <scope>NUCLEOTIDE SEQUENCE [LARGE SCALE GENOMIC DNA]</scope>
    <source>
        <strain evidence="2 3">DSM 12130</strain>
    </source>
</reference>
<feature type="repeat" description="TPR" evidence="1">
    <location>
        <begin position="207"/>
        <end position="240"/>
    </location>
</feature>
<feature type="repeat" description="TPR" evidence="1">
    <location>
        <begin position="38"/>
        <end position="71"/>
    </location>
</feature>
<dbReference type="Proteomes" id="UP000199073">
    <property type="component" value="Unassembled WGS sequence"/>
</dbReference>
<dbReference type="STRING" id="91360.SAMN05660330_01055"/>
<gene>
    <name evidence="2" type="ORF">SAMN05660330_01055</name>
</gene>
<dbReference type="PANTHER" id="PTHR12558:SF13">
    <property type="entry name" value="CELL DIVISION CYCLE PROTEIN 27 HOMOLOG"/>
    <property type="match status" value="1"/>
</dbReference>
<dbReference type="Pfam" id="PF13432">
    <property type="entry name" value="TPR_16"/>
    <property type="match status" value="6"/>
</dbReference>
<dbReference type="AlphaFoldDB" id="A0A1H0MHX8"/>
<feature type="repeat" description="TPR" evidence="1">
    <location>
        <begin position="412"/>
        <end position="445"/>
    </location>
</feature>
<dbReference type="PROSITE" id="PS50005">
    <property type="entry name" value="TPR"/>
    <property type="match status" value="7"/>
</dbReference>
<protein>
    <submittedName>
        <fullName evidence="2">Tetratricopeptide repeat-containing protein</fullName>
    </submittedName>
</protein>
<dbReference type="Pfam" id="PF13374">
    <property type="entry name" value="TPR_10"/>
    <property type="match status" value="1"/>
</dbReference>
<proteinExistence type="predicted"/>
<feature type="repeat" description="TPR" evidence="1">
    <location>
        <begin position="481"/>
        <end position="514"/>
    </location>
</feature>
<dbReference type="SMART" id="SM00028">
    <property type="entry name" value="TPR"/>
    <property type="match status" value="11"/>
</dbReference>
<evidence type="ECO:0000313" key="2">
    <source>
        <dbReference type="EMBL" id="SDO79925.1"/>
    </source>
</evidence>
<dbReference type="InterPro" id="IPR019734">
    <property type="entry name" value="TPR_rpt"/>
</dbReference>
<keyword evidence="1" id="KW-0802">TPR repeat</keyword>
<keyword evidence="3" id="KW-1185">Reference proteome</keyword>
<dbReference type="OrthoDB" id="9766710at2"/>